<evidence type="ECO:0000256" key="1">
    <source>
        <dbReference type="SAM" id="MobiDB-lite"/>
    </source>
</evidence>
<comment type="caution">
    <text evidence="2">The sequence shown here is derived from an EMBL/GenBank/DDBJ whole genome shotgun (WGS) entry which is preliminary data.</text>
</comment>
<evidence type="ECO:0000313" key="2">
    <source>
        <dbReference type="EMBL" id="KKL83409.1"/>
    </source>
</evidence>
<reference evidence="2" key="1">
    <citation type="journal article" date="2015" name="Nature">
        <title>Complex archaea that bridge the gap between prokaryotes and eukaryotes.</title>
        <authorList>
            <person name="Spang A."/>
            <person name="Saw J.H."/>
            <person name="Jorgensen S.L."/>
            <person name="Zaremba-Niedzwiedzka K."/>
            <person name="Martijn J."/>
            <person name="Lind A.E."/>
            <person name="van Eijk R."/>
            <person name="Schleper C."/>
            <person name="Guy L."/>
            <person name="Ettema T.J."/>
        </authorList>
    </citation>
    <scope>NUCLEOTIDE SEQUENCE</scope>
</reference>
<dbReference type="EMBL" id="LAZR01021985">
    <property type="protein sequence ID" value="KKL83409.1"/>
    <property type="molecule type" value="Genomic_DNA"/>
</dbReference>
<feature type="non-terminal residue" evidence="2">
    <location>
        <position position="1"/>
    </location>
</feature>
<organism evidence="2">
    <name type="scientific">marine sediment metagenome</name>
    <dbReference type="NCBI Taxonomy" id="412755"/>
    <lineage>
        <taxon>unclassified sequences</taxon>
        <taxon>metagenomes</taxon>
        <taxon>ecological metagenomes</taxon>
    </lineage>
</organism>
<gene>
    <name evidence="2" type="ORF">LCGC14_1975050</name>
</gene>
<dbReference type="AlphaFoldDB" id="A0A0F9FAL3"/>
<proteinExistence type="predicted"/>
<protein>
    <submittedName>
        <fullName evidence="2">Uncharacterized protein</fullName>
    </submittedName>
</protein>
<name>A0A0F9FAL3_9ZZZZ</name>
<feature type="region of interest" description="Disordered" evidence="1">
    <location>
        <begin position="55"/>
        <end position="75"/>
    </location>
</feature>
<accession>A0A0F9FAL3</accession>
<sequence>QAALLETGLESFAERFNRDAIDQTGLEGAFILGEASAAQDVTRLFEQESALGKTGTGFSQTLDGGRIVQQGRSRG</sequence>